<evidence type="ECO:0000313" key="3">
    <source>
        <dbReference type="Proteomes" id="UP000613740"/>
    </source>
</evidence>
<feature type="signal peptide" evidence="1">
    <location>
        <begin position="1"/>
        <end position="32"/>
    </location>
</feature>
<comment type="caution">
    <text evidence="2">The sequence shown here is derived from an EMBL/GenBank/DDBJ whole genome shotgun (WGS) entry which is preliminary data.</text>
</comment>
<sequence length="245" mass="25653">MAGVSQRQVVRLAAALVPLLLLVSAPMPGVAGQTSKSTTEKRTFSFQMTVTTNEVQGCLTVWDLTLTNSITNTDTTTAWTRGPTIVSGSVTRTGACSQTLQITLSSGYPVSSSTLTAFNVWSNASHINLKGSALDVLPQSLIAPGANVTFNMDVDCAATPNIFPKSITTYSANGVKTTVTSTGANCGIGPLSSPAFNPSGLVNIWYPNNGPALDWTKLVGVTQVGISYASEKTVTTTSNRRMLRA</sequence>
<reference evidence="2" key="1">
    <citation type="journal article" date="2020" name="bioRxiv">
        <title>Comparative genomics of Chlamydomonas.</title>
        <authorList>
            <person name="Craig R.J."/>
            <person name="Hasan A.R."/>
            <person name="Ness R.W."/>
            <person name="Keightley P.D."/>
        </authorList>
    </citation>
    <scope>NUCLEOTIDE SEQUENCE</scope>
    <source>
        <strain evidence="2">CCAP 11/173</strain>
    </source>
</reference>
<evidence type="ECO:0000256" key="1">
    <source>
        <dbReference type="SAM" id="SignalP"/>
    </source>
</evidence>
<name>A0A835WU15_9CHLO</name>
<protein>
    <submittedName>
        <fullName evidence="2">Uncharacterized protein</fullName>
    </submittedName>
</protein>
<feature type="chain" id="PRO_5032859668" evidence="1">
    <location>
        <begin position="33"/>
        <end position="245"/>
    </location>
</feature>
<accession>A0A835WU15</accession>
<keyword evidence="1" id="KW-0732">Signal</keyword>
<dbReference type="EMBL" id="JAEHOD010000003">
    <property type="protein sequence ID" value="KAG2453641.1"/>
    <property type="molecule type" value="Genomic_DNA"/>
</dbReference>
<proteinExistence type="predicted"/>
<organism evidence="2 3">
    <name type="scientific">Chlamydomonas schloesseri</name>
    <dbReference type="NCBI Taxonomy" id="2026947"/>
    <lineage>
        <taxon>Eukaryota</taxon>
        <taxon>Viridiplantae</taxon>
        <taxon>Chlorophyta</taxon>
        <taxon>core chlorophytes</taxon>
        <taxon>Chlorophyceae</taxon>
        <taxon>CS clade</taxon>
        <taxon>Chlamydomonadales</taxon>
        <taxon>Chlamydomonadaceae</taxon>
        <taxon>Chlamydomonas</taxon>
    </lineage>
</organism>
<keyword evidence="3" id="KW-1185">Reference proteome</keyword>
<evidence type="ECO:0000313" key="2">
    <source>
        <dbReference type="EMBL" id="KAG2453641.1"/>
    </source>
</evidence>
<dbReference type="Proteomes" id="UP000613740">
    <property type="component" value="Unassembled WGS sequence"/>
</dbReference>
<dbReference type="AlphaFoldDB" id="A0A835WU15"/>
<gene>
    <name evidence="2" type="ORF">HYH02_001854</name>
</gene>